<comment type="similarity">
    <text evidence="3">Belongs to the multi antimicrobial extrusion (MATE) (TC 2.A.66.1) family.</text>
</comment>
<comment type="function">
    <text evidence="1">Multidrug efflux pump.</text>
</comment>
<keyword evidence="8 13" id="KW-0812">Transmembrane</keyword>
<evidence type="ECO:0000256" key="9">
    <source>
        <dbReference type="ARBA" id="ARBA00022989"/>
    </source>
</evidence>
<evidence type="ECO:0000256" key="13">
    <source>
        <dbReference type="SAM" id="Phobius"/>
    </source>
</evidence>
<evidence type="ECO:0000256" key="1">
    <source>
        <dbReference type="ARBA" id="ARBA00003408"/>
    </source>
</evidence>
<evidence type="ECO:0000256" key="3">
    <source>
        <dbReference type="ARBA" id="ARBA00010199"/>
    </source>
</evidence>
<dbReference type="GO" id="GO:0015297">
    <property type="term" value="F:antiporter activity"/>
    <property type="evidence" value="ECO:0007669"/>
    <property type="project" value="UniProtKB-KW"/>
</dbReference>
<evidence type="ECO:0000256" key="4">
    <source>
        <dbReference type="ARBA" id="ARBA00020268"/>
    </source>
</evidence>
<dbReference type="InterPro" id="IPR050222">
    <property type="entry name" value="MATE_MdtK"/>
</dbReference>
<proteinExistence type="inferred from homology"/>
<keyword evidence="15" id="KW-1185">Reference proteome</keyword>
<evidence type="ECO:0000256" key="8">
    <source>
        <dbReference type="ARBA" id="ARBA00022692"/>
    </source>
</evidence>
<accession>A0A1V4I597</accession>
<dbReference type="Proteomes" id="UP000191056">
    <property type="component" value="Unassembled WGS sequence"/>
</dbReference>
<sequence length="464" mass="49528">MSIKYIHDMTKGNEVSHIIKFTWPMLIGNVFQQFYNLIDSIVVGKYVGANALAAVGACGSLSFLFFSVCLGLSVGIGIIISQYFGAKKEEQVKRAIANSAYVIGASGIIMSIIGVVFARQVLQLLNTPPEILNDSVAFLRIASGGMIAVGSYNAIAAILRALGDSTTPLIFLIVSCAVNVVLDLILVLKFGFGVSGTAFATVISQACAALGCLTFALLKNPYFKLKKEHWKIDKSIITKCIKIGVPVAAQNSLIAVSLVALQSVVNGFGETAIAAFTATSRVEQLIQQPFNSLGAAMSTFAGQNMGANKLDRVKKGYHKSILIVAGFSMVALLAAQFGGHAIMEVFVTDEAVINLGEKAIKITSCAYFSLGMIYVTRGVLNGTGDAFYAMINGFVEVIGRVGFSSSLAMIPFLGVWSLWLTSGLTWTITAIASVIRYRQGKWQEKSLVKPAEKTLDYGKCAEGK</sequence>
<dbReference type="PANTHER" id="PTHR43298">
    <property type="entry name" value="MULTIDRUG RESISTANCE PROTEIN NORM-RELATED"/>
    <property type="match status" value="1"/>
</dbReference>
<dbReference type="RefSeq" id="WP_079442411.1">
    <property type="nucleotide sequence ID" value="NZ_MZGT01000140.1"/>
</dbReference>
<evidence type="ECO:0000256" key="12">
    <source>
        <dbReference type="ARBA" id="ARBA00031636"/>
    </source>
</evidence>
<evidence type="ECO:0000313" key="14">
    <source>
        <dbReference type="EMBL" id="OPJ54775.1"/>
    </source>
</evidence>
<feature type="transmembrane region" description="Helical" evidence="13">
    <location>
        <begin position="96"/>
        <end position="117"/>
    </location>
</feature>
<dbReference type="GO" id="GO:0006811">
    <property type="term" value="P:monoatomic ion transport"/>
    <property type="evidence" value="ECO:0007669"/>
    <property type="project" value="UniProtKB-KW"/>
</dbReference>
<dbReference type="STRING" id="225345.CLCHR_47700"/>
<keyword evidence="7" id="KW-1003">Cell membrane</keyword>
<evidence type="ECO:0000256" key="2">
    <source>
        <dbReference type="ARBA" id="ARBA00004651"/>
    </source>
</evidence>
<evidence type="ECO:0000313" key="15">
    <source>
        <dbReference type="Proteomes" id="UP000191056"/>
    </source>
</evidence>
<reference evidence="14 15" key="1">
    <citation type="submission" date="2017-03" db="EMBL/GenBank/DDBJ databases">
        <title>Genome sequence of Clostridium chromiireducens DSM 23318.</title>
        <authorList>
            <person name="Poehlein A."/>
            <person name="Daniel R."/>
        </authorList>
    </citation>
    <scope>NUCLEOTIDE SEQUENCE [LARGE SCALE GENOMIC DNA]</scope>
    <source>
        <strain evidence="14 15">DSM 23318</strain>
    </source>
</reference>
<comment type="caution">
    <text evidence="14">The sequence shown here is derived from an EMBL/GenBank/DDBJ whole genome shotgun (WGS) entry which is preliminary data.</text>
</comment>
<feature type="transmembrane region" description="Helical" evidence="13">
    <location>
        <begin position="416"/>
        <end position="435"/>
    </location>
</feature>
<keyword evidence="11 13" id="KW-0472">Membrane</keyword>
<organism evidence="14 15">
    <name type="scientific">Clostridium chromiireducens</name>
    <dbReference type="NCBI Taxonomy" id="225345"/>
    <lineage>
        <taxon>Bacteria</taxon>
        <taxon>Bacillati</taxon>
        <taxon>Bacillota</taxon>
        <taxon>Clostridia</taxon>
        <taxon>Eubacteriales</taxon>
        <taxon>Clostridiaceae</taxon>
        <taxon>Clostridium</taxon>
    </lineage>
</organism>
<dbReference type="OrthoDB" id="9776324at2"/>
<keyword evidence="10" id="KW-0406">Ion transport</keyword>
<feature type="transmembrane region" description="Helical" evidence="13">
    <location>
        <begin position="137"/>
        <end position="162"/>
    </location>
</feature>
<dbReference type="InterPro" id="IPR048279">
    <property type="entry name" value="MdtK-like"/>
</dbReference>
<dbReference type="AlphaFoldDB" id="A0A1V4I597"/>
<evidence type="ECO:0000256" key="6">
    <source>
        <dbReference type="ARBA" id="ARBA00022449"/>
    </source>
</evidence>
<protein>
    <recommendedName>
        <fullName evidence="4">Probable multidrug resistance protein NorM</fullName>
    </recommendedName>
    <alternativeName>
        <fullName evidence="12">Multidrug-efflux transporter</fullName>
    </alternativeName>
</protein>
<evidence type="ECO:0000256" key="7">
    <source>
        <dbReference type="ARBA" id="ARBA00022475"/>
    </source>
</evidence>
<evidence type="ECO:0000256" key="11">
    <source>
        <dbReference type="ARBA" id="ARBA00023136"/>
    </source>
</evidence>
<evidence type="ECO:0000256" key="5">
    <source>
        <dbReference type="ARBA" id="ARBA00022448"/>
    </source>
</evidence>
<dbReference type="PIRSF" id="PIRSF006603">
    <property type="entry name" value="DinF"/>
    <property type="match status" value="1"/>
</dbReference>
<name>A0A1V4I597_9CLOT</name>
<dbReference type="NCBIfam" id="TIGR00797">
    <property type="entry name" value="matE"/>
    <property type="match status" value="1"/>
</dbReference>
<dbReference type="Pfam" id="PF01554">
    <property type="entry name" value="MatE"/>
    <property type="match status" value="2"/>
</dbReference>
<dbReference type="EMBL" id="MZGT01000140">
    <property type="protein sequence ID" value="OPJ54775.1"/>
    <property type="molecule type" value="Genomic_DNA"/>
</dbReference>
<feature type="transmembrane region" description="Helical" evidence="13">
    <location>
        <begin position="198"/>
        <end position="218"/>
    </location>
</feature>
<keyword evidence="5" id="KW-0813">Transport</keyword>
<dbReference type="InterPro" id="IPR002528">
    <property type="entry name" value="MATE_fam"/>
</dbReference>
<keyword evidence="6" id="KW-0050">Antiport</keyword>
<feature type="transmembrane region" description="Helical" evidence="13">
    <location>
        <begin position="63"/>
        <end position="84"/>
    </location>
</feature>
<feature type="transmembrane region" description="Helical" evidence="13">
    <location>
        <begin position="321"/>
        <end position="339"/>
    </location>
</feature>
<comment type="subcellular location">
    <subcellularLocation>
        <location evidence="2">Cell membrane</location>
        <topology evidence="2">Multi-pass membrane protein</topology>
    </subcellularLocation>
</comment>
<dbReference type="GO" id="GO:0005886">
    <property type="term" value="C:plasma membrane"/>
    <property type="evidence" value="ECO:0007669"/>
    <property type="project" value="UniProtKB-SubCell"/>
</dbReference>
<dbReference type="PANTHER" id="PTHR43298:SF2">
    <property type="entry name" value="FMN_FAD EXPORTER YEEO-RELATED"/>
    <property type="match status" value="1"/>
</dbReference>
<dbReference type="GO" id="GO:0042910">
    <property type="term" value="F:xenobiotic transmembrane transporter activity"/>
    <property type="evidence" value="ECO:0007669"/>
    <property type="project" value="InterPro"/>
</dbReference>
<gene>
    <name evidence="14" type="primary">mepA_8</name>
    <name evidence="14" type="ORF">CLCHR_47700</name>
</gene>
<dbReference type="CDD" id="cd13138">
    <property type="entry name" value="MATE_yoeA_like"/>
    <property type="match status" value="1"/>
</dbReference>
<feature type="transmembrane region" description="Helical" evidence="13">
    <location>
        <begin position="169"/>
        <end position="192"/>
    </location>
</feature>
<keyword evidence="9 13" id="KW-1133">Transmembrane helix</keyword>
<evidence type="ECO:0000256" key="10">
    <source>
        <dbReference type="ARBA" id="ARBA00023065"/>
    </source>
</evidence>